<proteinExistence type="predicted"/>
<name>A0A8U0A4P0_9EURY</name>
<evidence type="ECO:0000313" key="2">
    <source>
        <dbReference type="Proteomes" id="UP000831768"/>
    </source>
</evidence>
<dbReference type="GeneID" id="71926997"/>
<gene>
    <name evidence="1" type="ORF">MW046_03080</name>
</gene>
<evidence type="ECO:0000313" key="1">
    <source>
        <dbReference type="EMBL" id="UPM43438.1"/>
    </source>
</evidence>
<dbReference type="EMBL" id="CP096019">
    <property type="protein sequence ID" value="UPM43438.1"/>
    <property type="molecule type" value="Genomic_DNA"/>
</dbReference>
<accession>A0A8U0A4P0</accession>
<dbReference type="AlphaFoldDB" id="A0A8U0A4P0"/>
<protein>
    <submittedName>
        <fullName evidence="1">Uncharacterized protein</fullName>
    </submittedName>
</protein>
<dbReference type="KEGG" id="haad:MW046_03080"/>
<sequence length="172" mass="18242">MGLSDIASGVKVTSKQHDRSIAAVDATDTPLSNRLAPFADDLPCTVEAAVTLVESYVDGSSVGKSARTAGLAPVTGAKTLHLLGEPIAPLSPMGRRVVREWIDAQCTRAEALELSNASEVEFALAVFVETHDPLPGVRETLEPVFTPDSAKRSTITKRDVLAETMSNADDLR</sequence>
<keyword evidence="2" id="KW-1185">Reference proteome</keyword>
<dbReference type="Pfam" id="PF25257">
    <property type="entry name" value="DUF7858"/>
    <property type="match status" value="1"/>
</dbReference>
<dbReference type="InterPro" id="IPR057180">
    <property type="entry name" value="DUF7858"/>
</dbReference>
<organism evidence="1 2">
    <name type="scientific">Halocatena salina</name>
    <dbReference type="NCBI Taxonomy" id="2934340"/>
    <lineage>
        <taxon>Archaea</taxon>
        <taxon>Methanobacteriati</taxon>
        <taxon>Methanobacteriota</taxon>
        <taxon>Stenosarchaea group</taxon>
        <taxon>Halobacteria</taxon>
        <taxon>Halobacteriales</taxon>
        <taxon>Natronomonadaceae</taxon>
        <taxon>Halocatena</taxon>
    </lineage>
</organism>
<dbReference type="RefSeq" id="WP_247994105.1">
    <property type="nucleotide sequence ID" value="NZ_CP096019.1"/>
</dbReference>
<dbReference type="Proteomes" id="UP000831768">
    <property type="component" value="Chromosome"/>
</dbReference>
<reference evidence="1" key="1">
    <citation type="submission" date="2022-04" db="EMBL/GenBank/DDBJ databases">
        <title>Halocatena sp. nov., isolated from a salt lake.</title>
        <authorList>
            <person name="Cui H.-L."/>
        </authorList>
    </citation>
    <scope>NUCLEOTIDE SEQUENCE</scope>
    <source>
        <strain evidence="1">AD-1</strain>
    </source>
</reference>